<protein>
    <submittedName>
        <fullName evidence="1">Uncharacterized protein</fullName>
    </submittedName>
</protein>
<proteinExistence type="predicted"/>
<dbReference type="EMBL" id="JACHJD010000001">
    <property type="protein sequence ID" value="MBB5101471.1"/>
    <property type="molecule type" value="Genomic_DNA"/>
</dbReference>
<accession>A0A7W8ERI4</accession>
<reference evidence="1 2" key="1">
    <citation type="submission" date="2020-08" db="EMBL/GenBank/DDBJ databases">
        <title>Genomic Encyclopedia of Type Strains, Phase III (KMG-III): the genomes of soil and plant-associated and newly described type strains.</title>
        <authorList>
            <person name="Whitman W."/>
        </authorList>
    </citation>
    <scope>NUCLEOTIDE SEQUENCE [LARGE SCALE GENOMIC DNA]</scope>
    <source>
        <strain evidence="1 2">CECT 3146</strain>
    </source>
</reference>
<gene>
    <name evidence="1" type="ORF">FHS40_000524</name>
</gene>
<dbReference type="RefSeq" id="WP_150509413.1">
    <property type="nucleotide sequence ID" value="NZ_BMSQ01000003.1"/>
</dbReference>
<evidence type="ECO:0000313" key="1">
    <source>
        <dbReference type="EMBL" id="MBB5101471.1"/>
    </source>
</evidence>
<name>A0A7W8ERI4_STRST</name>
<evidence type="ECO:0000313" key="2">
    <source>
        <dbReference type="Proteomes" id="UP000549009"/>
    </source>
</evidence>
<organism evidence="1 2">
    <name type="scientific">Streptomyces spectabilis</name>
    <dbReference type="NCBI Taxonomy" id="68270"/>
    <lineage>
        <taxon>Bacteria</taxon>
        <taxon>Bacillati</taxon>
        <taxon>Actinomycetota</taxon>
        <taxon>Actinomycetes</taxon>
        <taxon>Kitasatosporales</taxon>
        <taxon>Streptomycetaceae</taxon>
        <taxon>Streptomyces</taxon>
    </lineage>
</organism>
<keyword evidence="2" id="KW-1185">Reference proteome</keyword>
<sequence length="86" mass="9470">MADDPVRIRCGPGAVREVPRERRACHRDLFRPRTTRADAADHFRELAAGVVSDPERARTDTVVEHGLITGFHVYEDSLAIAAACTA</sequence>
<dbReference type="Proteomes" id="UP000549009">
    <property type="component" value="Unassembled WGS sequence"/>
</dbReference>
<comment type="caution">
    <text evidence="1">The sequence shown here is derived from an EMBL/GenBank/DDBJ whole genome shotgun (WGS) entry which is preliminary data.</text>
</comment>
<dbReference type="AlphaFoldDB" id="A0A7W8ERI4"/>